<keyword evidence="2" id="KW-1185">Reference proteome</keyword>
<dbReference type="Proteomes" id="UP001143910">
    <property type="component" value="Unassembled WGS sequence"/>
</dbReference>
<comment type="caution">
    <text evidence="1">The sequence shown here is derived from an EMBL/GenBank/DDBJ whole genome shotgun (WGS) entry which is preliminary data.</text>
</comment>
<accession>A0ACC1NWC5</accession>
<organism evidence="1 2">
    <name type="scientific">Zarea fungicola</name>
    <dbReference type="NCBI Taxonomy" id="93591"/>
    <lineage>
        <taxon>Eukaryota</taxon>
        <taxon>Fungi</taxon>
        <taxon>Dikarya</taxon>
        <taxon>Ascomycota</taxon>
        <taxon>Pezizomycotina</taxon>
        <taxon>Sordariomycetes</taxon>
        <taxon>Hypocreomycetidae</taxon>
        <taxon>Hypocreales</taxon>
        <taxon>Cordycipitaceae</taxon>
        <taxon>Zarea</taxon>
    </lineage>
</organism>
<dbReference type="EMBL" id="JANJQO010000038">
    <property type="protein sequence ID" value="KAJ2983245.1"/>
    <property type="molecule type" value="Genomic_DNA"/>
</dbReference>
<evidence type="ECO:0000313" key="2">
    <source>
        <dbReference type="Proteomes" id="UP001143910"/>
    </source>
</evidence>
<gene>
    <name evidence="1" type="ORF">NQ176_g832</name>
</gene>
<name>A0ACC1NWC5_9HYPO</name>
<reference evidence="1" key="1">
    <citation type="submission" date="2022-08" db="EMBL/GenBank/DDBJ databases">
        <title>Genome Sequence of Lecanicillium fungicola.</title>
        <authorList>
            <person name="Buettner E."/>
        </authorList>
    </citation>
    <scope>NUCLEOTIDE SEQUENCE</scope>
    <source>
        <strain evidence="1">Babe33</strain>
    </source>
</reference>
<sequence length="236" mass="27195">MSPRESKPFDDLPPELRNAIWRLAIPRTTFYVRTRITGPKVLRRHGRCSISATPNVKHRNNLLLLCQESYNVFREVKRVSIFKPERNTIDIMGKTYKVQVEPMNLDPSYDMIDFSTPKAGVQRFAQIFPDLARSIASAAILYREMPTIQWLVSFGLPAVKTLIYVVKDEEERKKLETKIEAYQPVRMDLRVGGIRQPLVSHETIVYSRTESTVDSSDVEGLDFCGKITSDRPQNFM</sequence>
<protein>
    <submittedName>
        <fullName evidence="1">Uncharacterized protein</fullName>
    </submittedName>
</protein>
<evidence type="ECO:0000313" key="1">
    <source>
        <dbReference type="EMBL" id="KAJ2983245.1"/>
    </source>
</evidence>
<proteinExistence type="predicted"/>